<comment type="cofactor">
    <cofactor evidence="11">
        <name>thiamine diphosphate</name>
        <dbReference type="ChEBI" id="CHEBI:58937"/>
    </cofactor>
    <text evidence="11">Binds 1 thiamine pyrophosphate per subunit.</text>
</comment>
<evidence type="ECO:0000256" key="9">
    <source>
        <dbReference type="ARBA" id="ARBA00023229"/>
    </source>
</evidence>
<feature type="binding site" evidence="11">
    <location>
        <begin position="145"/>
        <end position="146"/>
    </location>
    <ligand>
        <name>thiamine diphosphate</name>
        <dbReference type="ChEBI" id="CHEBI:58937"/>
    </ligand>
</feature>
<dbReference type="GO" id="GO:0005829">
    <property type="term" value="C:cytosol"/>
    <property type="evidence" value="ECO:0007669"/>
    <property type="project" value="TreeGrafter"/>
</dbReference>
<evidence type="ECO:0000256" key="1">
    <source>
        <dbReference type="ARBA" id="ARBA00004980"/>
    </source>
</evidence>
<dbReference type="HAMAP" id="MF_00315">
    <property type="entry name" value="DXP_synth"/>
    <property type="match status" value="1"/>
</dbReference>
<evidence type="ECO:0000256" key="11">
    <source>
        <dbReference type="HAMAP-Rule" id="MF_00315"/>
    </source>
</evidence>
<comment type="similarity">
    <text evidence="2 11">Belongs to the transketolase family. DXPS subfamily.</text>
</comment>
<keyword evidence="6 11" id="KW-0460">Magnesium</keyword>
<name>A0A4U0N7B6_9ACTN</name>
<dbReference type="InterPro" id="IPR005475">
    <property type="entry name" value="Transketolase-like_Pyr-bd"/>
</dbReference>
<dbReference type="Pfam" id="PF02779">
    <property type="entry name" value="Transket_pyr"/>
    <property type="match status" value="1"/>
</dbReference>
<evidence type="ECO:0000256" key="2">
    <source>
        <dbReference type="ARBA" id="ARBA00011081"/>
    </source>
</evidence>
<keyword evidence="7 11" id="KW-0784">Thiamine biosynthesis</keyword>
<dbReference type="Gene3D" id="3.40.50.920">
    <property type="match status" value="1"/>
</dbReference>
<dbReference type="UniPathway" id="UPA00064">
    <property type="reaction ID" value="UER00091"/>
</dbReference>
<dbReference type="CDD" id="cd07033">
    <property type="entry name" value="TPP_PYR_DXS_TK_like"/>
    <property type="match status" value="1"/>
</dbReference>
<dbReference type="OrthoDB" id="9803371at2"/>
<dbReference type="GO" id="GO:0019288">
    <property type="term" value="P:isopentenyl diphosphate biosynthetic process, methylerythritol 4-phosphate pathway"/>
    <property type="evidence" value="ECO:0007669"/>
    <property type="project" value="TreeGrafter"/>
</dbReference>
<feature type="binding site" evidence="11">
    <location>
        <position position="174"/>
    </location>
    <ligand>
        <name>thiamine diphosphate</name>
        <dbReference type="ChEBI" id="CHEBI:58937"/>
    </ligand>
</feature>
<keyword evidence="4 11" id="KW-0808">Transferase</keyword>
<comment type="function">
    <text evidence="10 11">Catalyzes the acyloin condensation reaction between C atoms 2 and 3 of pyruvate and glyceraldehyde 3-phosphate to yield 1-deoxy-D-xylulose-5-phosphate (DXP).</text>
</comment>
<dbReference type="Proteomes" id="UP000308697">
    <property type="component" value="Unassembled WGS sequence"/>
</dbReference>
<reference evidence="14 15" key="1">
    <citation type="submission" date="2019-04" db="EMBL/GenBank/DDBJ databases">
        <title>Streptomyces piniterrae sp. nov., a heliquinomycin-producing actinomycete isolated from rhizosphere soil of Pinus yunnanensis.</title>
        <authorList>
            <person name="Zhuang X."/>
            <person name="Zhao J."/>
        </authorList>
    </citation>
    <scope>NUCLEOTIDE SEQUENCE [LARGE SCALE GENOMIC DNA]</scope>
    <source>
        <strain evidence="15">jys28</strain>
    </source>
</reference>
<feature type="binding site" evidence="11">
    <location>
        <position position="174"/>
    </location>
    <ligand>
        <name>Mg(2+)</name>
        <dbReference type="ChEBI" id="CHEBI:18420"/>
    </ligand>
</feature>
<feature type="domain" description="Transketolase-like pyrimidine-binding" evidence="13">
    <location>
        <begin position="315"/>
        <end position="479"/>
    </location>
</feature>
<evidence type="ECO:0000256" key="7">
    <source>
        <dbReference type="ARBA" id="ARBA00022977"/>
    </source>
</evidence>
<evidence type="ECO:0000256" key="3">
    <source>
        <dbReference type="ARBA" id="ARBA00011738"/>
    </source>
</evidence>
<dbReference type="SMART" id="SM00861">
    <property type="entry name" value="Transket_pyr"/>
    <property type="match status" value="1"/>
</dbReference>
<evidence type="ECO:0000313" key="14">
    <source>
        <dbReference type="EMBL" id="TJZ49635.1"/>
    </source>
</evidence>
<gene>
    <name evidence="11 14" type="primary">dxs</name>
    <name evidence="14" type="ORF">FCH28_25495</name>
</gene>
<dbReference type="GO" id="GO:0000287">
    <property type="term" value="F:magnesium ion binding"/>
    <property type="evidence" value="ECO:0007669"/>
    <property type="project" value="UniProtKB-UniRule"/>
</dbReference>
<dbReference type="InterPro" id="IPR009014">
    <property type="entry name" value="Transketo_C/PFOR_II"/>
</dbReference>
<feature type="region of interest" description="Disordered" evidence="12">
    <location>
        <begin position="627"/>
        <end position="651"/>
    </location>
</feature>
<feature type="binding site" evidence="11">
    <location>
        <position position="285"/>
    </location>
    <ligand>
        <name>thiamine diphosphate</name>
        <dbReference type="ChEBI" id="CHEBI:58937"/>
    </ligand>
</feature>
<dbReference type="InterPro" id="IPR049557">
    <property type="entry name" value="Transketolase_CS"/>
</dbReference>
<comment type="caution">
    <text evidence="14">The sequence shown here is derived from an EMBL/GenBank/DDBJ whole genome shotgun (WGS) entry which is preliminary data.</text>
</comment>
<evidence type="ECO:0000256" key="4">
    <source>
        <dbReference type="ARBA" id="ARBA00022679"/>
    </source>
</evidence>
<feature type="binding site" evidence="11">
    <location>
        <position position="366"/>
    </location>
    <ligand>
        <name>thiamine diphosphate</name>
        <dbReference type="ChEBI" id="CHEBI:58937"/>
    </ligand>
</feature>
<evidence type="ECO:0000256" key="12">
    <source>
        <dbReference type="SAM" id="MobiDB-lite"/>
    </source>
</evidence>
<organism evidence="14 15">
    <name type="scientific">Streptomyces piniterrae</name>
    <dbReference type="NCBI Taxonomy" id="2571125"/>
    <lineage>
        <taxon>Bacteria</taxon>
        <taxon>Bacillati</taxon>
        <taxon>Actinomycetota</taxon>
        <taxon>Actinomycetes</taxon>
        <taxon>Kitasatosporales</taxon>
        <taxon>Streptomycetaceae</taxon>
        <taxon>Streptomyces</taxon>
    </lineage>
</organism>
<dbReference type="RefSeq" id="WP_136742474.1">
    <property type="nucleotide sequence ID" value="NZ_SUMB01000009.1"/>
</dbReference>
<dbReference type="SUPFAM" id="SSF52922">
    <property type="entry name" value="TK C-terminal domain-like"/>
    <property type="match status" value="1"/>
</dbReference>
<dbReference type="NCBIfam" id="NF003933">
    <property type="entry name" value="PRK05444.2-2"/>
    <property type="match status" value="1"/>
</dbReference>
<dbReference type="AlphaFoldDB" id="A0A4U0N7B6"/>
<dbReference type="EMBL" id="SUMB01000009">
    <property type="protein sequence ID" value="TJZ49635.1"/>
    <property type="molecule type" value="Genomic_DNA"/>
</dbReference>
<dbReference type="GO" id="GO:0016114">
    <property type="term" value="P:terpenoid biosynthetic process"/>
    <property type="evidence" value="ECO:0007669"/>
    <property type="project" value="UniProtKB-UniRule"/>
</dbReference>
<dbReference type="GO" id="GO:0030976">
    <property type="term" value="F:thiamine pyrophosphate binding"/>
    <property type="evidence" value="ECO:0007669"/>
    <property type="project" value="UniProtKB-UniRule"/>
</dbReference>
<dbReference type="InterPro" id="IPR033248">
    <property type="entry name" value="Transketolase_C"/>
</dbReference>
<dbReference type="FunFam" id="3.40.50.970:FF:000005">
    <property type="entry name" value="1-deoxy-D-xylulose-5-phosphate synthase"/>
    <property type="match status" value="1"/>
</dbReference>
<keyword evidence="15" id="KW-1185">Reference proteome</keyword>
<keyword evidence="8 11" id="KW-0786">Thiamine pyrophosphate</keyword>
<feature type="binding site" evidence="11">
    <location>
        <position position="144"/>
    </location>
    <ligand>
        <name>Mg(2+)</name>
        <dbReference type="ChEBI" id="CHEBI:18420"/>
    </ligand>
</feature>
<dbReference type="PROSITE" id="PS00802">
    <property type="entry name" value="TRANSKETOLASE_2"/>
    <property type="match status" value="1"/>
</dbReference>
<dbReference type="EC" id="2.2.1.7" evidence="11"/>
<dbReference type="PROSITE" id="PS00801">
    <property type="entry name" value="TRANSKETOLASE_1"/>
    <property type="match status" value="1"/>
</dbReference>
<evidence type="ECO:0000256" key="6">
    <source>
        <dbReference type="ARBA" id="ARBA00022842"/>
    </source>
</evidence>
<dbReference type="NCBIfam" id="TIGR00204">
    <property type="entry name" value="dxs"/>
    <property type="match status" value="1"/>
</dbReference>
<accession>A0A4U0N7B6</accession>
<dbReference type="InterPro" id="IPR029061">
    <property type="entry name" value="THDP-binding"/>
</dbReference>
<evidence type="ECO:0000256" key="10">
    <source>
        <dbReference type="ARBA" id="ARBA00055605"/>
    </source>
</evidence>
<dbReference type="Gene3D" id="3.40.50.970">
    <property type="match status" value="2"/>
</dbReference>
<feature type="binding site" evidence="11">
    <location>
        <position position="73"/>
    </location>
    <ligand>
        <name>thiamine diphosphate</name>
        <dbReference type="ChEBI" id="CHEBI:58937"/>
    </ligand>
</feature>
<proteinExistence type="inferred from homology"/>
<comment type="catalytic activity">
    <reaction evidence="11">
        <text>D-glyceraldehyde 3-phosphate + pyruvate + H(+) = 1-deoxy-D-xylulose 5-phosphate + CO2</text>
        <dbReference type="Rhea" id="RHEA:12605"/>
        <dbReference type="ChEBI" id="CHEBI:15361"/>
        <dbReference type="ChEBI" id="CHEBI:15378"/>
        <dbReference type="ChEBI" id="CHEBI:16526"/>
        <dbReference type="ChEBI" id="CHEBI:57792"/>
        <dbReference type="ChEBI" id="CHEBI:59776"/>
        <dbReference type="EC" id="2.2.1.7"/>
    </reaction>
</comment>
<comment type="pathway">
    <text evidence="1 11">Metabolic intermediate biosynthesis; 1-deoxy-D-xylulose 5-phosphate biosynthesis; 1-deoxy-D-xylulose 5-phosphate from D-glyceraldehyde 3-phosphate and pyruvate: step 1/1.</text>
</comment>
<sequence>MALLTRIRGPRDLDRLGPEQLEQLAGEIRTFLVDAVAKTGGHLGPNLGVVELTIALHRVFHSPQDRVLFDTGHQSYVHKLLTGRQDFTGLRAKGGLSGYPSRAESDHDVIENSHASTVLGWADGLAKANEVRGKSDHVVAVIGDGALTGGMAWEALNNIAAAKDRPLVIVVNDNERSYAPTIGGLANHLATLRTTDGYERFLARGKDILERTPVVGKPLYETLHGAKKGLKDFIAPQGMFEDLGLKYVGPIDGHDIEALESALARAKRFGGPVIVHCLTEKGRGYKPAEQDEADRFHGIGPIHPDTGLPVKTAAASWTSVFGDEMVKLGRERKDIVAITAAMLQPVGLKKFADAFPDRIYDVGIAEQHAATSAAGLATGGVHPVFAVYATFLNRAFDQVLMDVALHKCGVTFVLDRAGVTGDDGASHNGMWDMSMLQVVPTLRIAAPRDAAQLRAQLREAVKVEDAPTVLRYSKGVVGPAVPAVGKIGGMDVLRKPTAAKPDVLVVSVGALAPMCLEVADLLDKQGISSTVVDPRWVKPVDAALPELAAKHRVVVTVEDNIRTGGVGSAVAQSLRDAGVDLPLRDFGIPERFLDHASRKEVMAEIGLTAPDIARQVTGLVARIDNRGAGAEEATDAPDATGGARPAEVARD</sequence>
<keyword evidence="9 11" id="KW-0414">Isoprene biosynthesis</keyword>
<evidence type="ECO:0000256" key="8">
    <source>
        <dbReference type="ARBA" id="ARBA00023052"/>
    </source>
</evidence>
<comment type="cofactor">
    <cofactor evidence="11">
        <name>Mg(2+)</name>
        <dbReference type="ChEBI" id="CHEBI:18420"/>
    </cofactor>
    <text evidence="11">Binds 1 Mg(2+) ion per subunit.</text>
</comment>
<dbReference type="SUPFAM" id="SSF52518">
    <property type="entry name" value="Thiamin diphosphate-binding fold (THDP-binding)"/>
    <property type="match status" value="2"/>
</dbReference>
<evidence type="ECO:0000313" key="15">
    <source>
        <dbReference type="Proteomes" id="UP000308697"/>
    </source>
</evidence>
<dbReference type="InterPro" id="IPR020826">
    <property type="entry name" value="Transketolase_BS"/>
</dbReference>
<evidence type="ECO:0000259" key="13">
    <source>
        <dbReference type="SMART" id="SM00861"/>
    </source>
</evidence>
<dbReference type="Pfam" id="PF02780">
    <property type="entry name" value="Transketolase_C"/>
    <property type="match status" value="1"/>
</dbReference>
<evidence type="ECO:0000256" key="5">
    <source>
        <dbReference type="ARBA" id="ARBA00022723"/>
    </source>
</evidence>
<keyword evidence="5 11" id="KW-0479">Metal-binding</keyword>
<comment type="subunit">
    <text evidence="3 11">Homodimer.</text>
</comment>
<dbReference type="PANTHER" id="PTHR43322:SF5">
    <property type="entry name" value="1-DEOXY-D-XYLULOSE-5-PHOSPHATE SYNTHASE, CHLOROPLASTIC"/>
    <property type="match status" value="1"/>
</dbReference>
<dbReference type="GO" id="GO:0008661">
    <property type="term" value="F:1-deoxy-D-xylulose-5-phosphate synthase activity"/>
    <property type="evidence" value="ECO:0007669"/>
    <property type="project" value="UniProtKB-UniRule"/>
</dbReference>
<protein>
    <recommendedName>
        <fullName evidence="11">1-deoxy-D-xylulose-5-phosphate synthase</fullName>
        <ecNumber evidence="11">2.2.1.7</ecNumber>
    </recommendedName>
    <alternativeName>
        <fullName evidence="11">1-deoxyxylulose-5-phosphate synthase</fullName>
        <shortName evidence="11">DXP synthase</shortName>
        <shortName evidence="11">DXPS</shortName>
    </alternativeName>
</protein>
<dbReference type="CDD" id="cd02007">
    <property type="entry name" value="TPP_DXS"/>
    <property type="match status" value="1"/>
</dbReference>
<dbReference type="FunFam" id="3.40.50.920:FF:000002">
    <property type="entry name" value="1-deoxy-D-xylulose-5-phosphate synthase"/>
    <property type="match status" value="1"/>
</dbReference>
<dbReference type="GO" id="GO:0009228">
    <property type="term" value="P:thiamine biosynthetic process"/>
    <property type="evidence" value="ECO:0007669"/>
    <property type="project" value="UniProtKB-UniRule"/>
</dbReference>
<dbReference type="Pfam" id="PF13292">
    <property type="entry name" value="DXP_synthase_N"/>
    <property type="match status" value="1"/>
</dbReference>
<dbReference type="PANTHER" id="PTHR43322">
    <property type="entry name" value="1-D-DEOXYXYLULOSE 5-PHOSPHATE SYNTHASE-RELATED"/>
    <property type="match status" value="1"/>
</dbReference>
<feature type="binding site" evidence="11">
    <location>
        <begin position="113"/>
        <end position="115"/>
    </location>
    <ligand>
        <name>thiamine diphosphate</name>
        <dbReference type="ChEBI" id="CHEBI:58937"/>
    </ligand>
</feature>
<dbReference type="InterPro" id="IPR005477">
    <property type="entry name" value="Dxylulose-5-P_synthase"/>
</dbReference>